<evidence type="ECO:0000313" key="6">
    <source>
        <dbReference type="EMBL" id="PSN82310.1"/>
    </source>
</evidence>
<keyword evidence="3" id="KW-0274">FAD</keyword>
<comment type="cofactor">
    <cofactor evidence="1">
        <name>FAD</name>
        <dbReference type="ChEBI" id="CHEBI:57692"/>
    </cofactor>
</comment>
<dbReference type="SUPFAM" id="SSF56176">
    <property type="entry name" value="FAD-binding/transporter-associated domain-like"/>
    <property type="match status" value="1"/>
</dbReference>
<dbReference type="Pfam" id="PF01565">
    <property type="entry name" value="FAD_binding_4"/>
    <property type="match status" value="1"/>
</dbReference>
<dbReference type="InterPro" id="IPR016166">
    <property type="entry name" value="FAD-bd_PCMH"/>
</dbReference>
<dbReference type="GO" id="GO:0016491">
    <property type="term" value="F:oxidoreductase activity"/>
    <property type="evidence" value="ECO:0007669"/>
    <property type="project" value="UniProtKB-KW"/>
</dbReference>
<accession>A0A2R6A7F0</accession>
<reference evidence="6 7" key="1">
    <citation type="submission" date="2017-04" db="EMBL/GenBank/DDBJ databases">
        <title>Novel microbial lineages endemic to geothermal iron-oxide mats fill important gaps in the evolutionary history of Archaea.</title>
        <authorList>
            <person name="Jay Z.J."/>
            <person name="Beam J.P."/>
            <person name="Dlakic M."/>
            <person name="Rusch D.B."/>
            <person name="Kozubal M.A."/>
            <person name="Inskeep W.P."/>
        </authorList>
    </citation>
    <scope>NUCLEOTIDE SEQUENCE [LARGE SCALE GENOMIC DNA]</scope>
    <source>
        <strain evidence="6">OSP_D</strain>
    </source>
</reference>
<dbReference type="Gene3D" id="3.30.70.2740">
    <property type="match status" value="1"/>
</dbReference>
<dbReference type="Pfam" id="PF02913">
    <property type="entry name" value="FAD-oxidase_C"/>
    <property type="match status" value="1"/>
</dbReference>
<dbReference type="InterPro" id="IPR036318">
    <property type="entry name" value="FAD-bd_PCMH-like_sf"/>
</dbReference>
<protein>
    <submittedName>
        <fullName evidence="6">FAD-binding oxidoreductase</fullName>
    </submittedName>
</protein>
<evidence type="ECO:0000256" key="2">
    <source>
        <dbReference type="ARBA" id="ARBA00022630"/>
    </source>
</evidence>
<dbReference type="PANTHER" id="PTHR42934">
    <property type="entry name" value="GLYCOLATE OXIDASE SUBUNIT GLCD"/>
    <property type="match status" value="1"/>
</dbReference>
<dbReference type="PROSITE" id="PS51387">
    <property type="entry name" value="FAD_PCMH"/>
    <property type="match status" value="1"/>
</dbReference>
<dbReference type="InterPro" id="IPR016164">
    <property type="entry name" value="FAD-linked_Oxase-like_C"/>
</dbReference>
<dbReference type="Proteomes" id="UP000240880">
    <property type="component" value="Unassembled WGS sequence"/>
</dbReference>
<dbReference type="GO" id="GO:0071949">
    <property type="term" value="F:FAD binding"/>
    <property type="evidence" value="ECO:0007669"/>
    <property type="project" value="InterPro"/>
</dbReference>
<name>A0A2R6A7F0_9ARCH</name>
<dbReference type="Gene3D" id="1.10.45.10">
    <property type="entry name" value="Vanillyl-alcohol Oxidase, Chain A, domain 4"/>
    <property type="match status" value="1"/>
</dbReference>
<dbReference type="EMBL" id="NEXC01000083">
    <property type="protein sequence ID" value="PSN82310.1"/>
    <property type="molecule type" value="Genomic_DNA"/>
</dbReference>
<evidence type="ECO:0000256" key="3">
    <source>
        <dbReference type="ARBA" id="ARBA00022827"/>
    </source>
</evidence>
<evidence type="ECO:0000256" key="1">
    <source>
        <dbReference type="ARBA" id="ARBA00001974"/>
    </source>
</evidence>
<dbReference type="InterPro" id="IPR004113">
    <property type="entry name" value="FAD-bd_oxidored_4_C"/>
</dbReference>
<evidence type="ECO:0000313" key="7">
    <source>
        <dbReference type="Proteomes" id="UP000240880"/>
    </source>
</evidence>
<dbReference type="InterPro" id="IPR051914">
    <property type="entry name" value="FAD-linked_OxidoTrans_Type4"/>
</dbReference>
<evidence type="ECO:0000259" key="5">
    <source>
        <dbReference type="PROSITE" id="PS51387"/>
    </source>
</evidence>
<feature type="domain" description="FAD-binding PCMH-type" evidence="5">
    <location>
        <begin position="32"/>
        <end position="203"/>
    </location>
</feature>
<dbReference type="FunFam" id="1.10.45.10:FF:000001">
    <property type="entry name" value="D-lactate dehydrogenase mitochondrial"/>
    <property type="match status" value="1"/>
</dbReference>
<dbReference type="AlphaFoldDB" id="A0A2R6A7F0"/>
<dbReference type="SUPFAM" id="SSF55103">
    <property type="entry name" value="FAD-linked oxidases, C-terminal domain"/>
    <property type="match status" value="1"/>
</dbReference>
<dbReference type="InterPro" id="IPR006094">
    <property type="entry name" value="Oxid_FAD_bind_N"/>
</dbReference>
<keyword evidence="4" id="KW-0560">Oxidoreductase</keyword>
<sequence>MLAERLRSIVGERWVVEGKDARLFGFDAFTAYKGEPSFVVLPGSEEEVRRVVTLLYQSKTPFVFRGSGTSLSGSSVCVCGEVMVSLSRLNRVYRVEALEIEVGAGIANALVTKHAPKNAFYAPDPSSYTVCSIGGNVCHDSGGIHVPKYGPTFNSVVKLRVLHLDGAIEEVGGTSYFNGASVFIGSEGTLGCVLSATLRLFPKPEASRTVLGAFYDLKTAALAVSKIYEAGVFPAALEMMDRTSIEVVEKSEYSAGYPKCEALLLVECDGFLPQVEEEVKRVVSLFKELGAAVFVPKNSEENSRFWRGRKGAFPAMGVISPAYLTLDAVISRESLPDVLLRIREIGEKHGVVIANVFHAADGNLHPLIPYDPERFDSLKKALIASREITKVALEHGGVLSGEHGIGIEKASLLEEFYTKEELSVMKRIKREFDPHFLLNPYKLFCEKKPSAQNEVLKLLYEVE</sequence>
<dbReference type="PANTHER" id="PTHR42934:SF1">
    <property type="entry name" value="GLYCOLATE OXIDASE SUBUNIT GLCD"/>
    <property type="match status" value="1"/>
</dbReference>
<organism evidence="6 7">
    <name type="scientific">Candidatus Marsarchaeota G1 archaeon OSP_D</name>
    <dbReference type="NCBI Taxonomy" id="1978155"/>
    <lineage>
        <taxon>Archaea</taxon>
        <taxon>Candidatus Marsarchaeota</taxon>
        <taxon>Candidatus Marsarchaeota group 1</taxon>
    </lineage>
</organism>
<dbReference type="InterPro" id="IPR016169">
    <property type="entry name" value="FAD-bd_PCMH_sub2"/>
</dbReference>
<gene>
    <name evidence="6" type="ORF">B9Q01_08385</name>
</gene>
<comment type="caution">
    <text evidence="6">The sequence shown here is derived from an EMBL/GenBank/DDBJ whole genome shotgun (WGS) entry which is preliminary data.</text>
</comment>
<proteinExistence type="predicted"/>
<evidence type="ECO:0000256" key="4">
    <source>
        <dbReference type="ARBA" id="ARBA00023002"/>
    </source>
</evidence>
<dbReference type="Gene3D" id="3.30.465.10">
    <property type="match status" value="1"/>
</dbReference>
<keyword evidence="2" id="KW-0285">Flavoprotein</keyword>
<dbReference type="InterPro" id="IPR016171">
    <property type="entry name" value="Vanillyl_alc_oxidase_C-sub2"/>
</dbReference>